<dbReference type="GO" id="GO:0016987">
    <property type="term" value="F:sigma factor activity"/>
    <property type="evidence" value="ECO:0007669"/>
    <property type="project" value="UniProtKB-KW"/>
</dbReference>
<dbReference type="Pfam" id="PF04542">
    <property type="entry name" value="Sigma70_r2"/>
    <property type="match status" value="1"/>
</dbReference>
<evidence type="ECO:0000313" key="7">
    <source>
        <dbReference type="EMBL" id="SDF04619.1"/>
    </source>
</evidence>
<sequence length="184" mass="21681">MKGESLNKEADILQRLKKGDESALRELVELYRPQMLMEAYYVIRDMDEAEDIVQEVFIRFWNVKEKVELKPSLMAYLLRATRNESLIKLRKDKTRDKKQDLYNYFQDSTTQMKPFESAELAKQLKNAMEYIPPAARKSFVKLYLEDKSQKTIAAEQNISLQVVKNNISKALKILREKLHTAKLF</sequence>
<dbReference type="OrthoDB" id="660593at2"/>
<dbReference type="InterPro" id="IPR013249">
    <property type="entry name" value="RNA_pol_sigma70_r4_t2"/>
</dbReference>
<protein>
    <submittedName>
        <fullName evidence="7">RNA polymerase sigma factor, sigma-70 family</fullName>
    </submittedName>
</protein>
<comment type="similarity">
    <text evidence="1">Belongs to the sigma-70 factor family. ECF subfamily.</text>
</comment>
<dbReference type="InterPro" id="IPR007627">
    <property type="entry name" value="RNA_pol_sigma70_r2"/>
</dbReference>
<feature type="domain" description="RNA polymerase sigma factor 70 region 4 type 2" evidence="6">
    <location>
        <begin position="123"/>
        <end position="173"/>
    </location>
</feature>
<reference evidence="7 8" key="1">
    <citation type="submission" date="2016-10" db="EMBL/GenBank/DDBJ databases">
        <authorList>
            <person name="de Groot N.N."/>
        </authorList>
    </citation>
    <scope>NUCLEOTIDE SEQUENCE [LARGE SCALE GENOMIC DNA]</scope>
    <source>
        <strain evidence="7 8">DSM 527</strain>
    </source>
</reference>
<organism evidence="7 8">
    <name type="scientific">Chitinophaga filiformis</name>
    <name type="common">Myxococcus filiformis</name>
    <name type="synonym">Flexibacter filiformis</name>
    <dbReference type="NCBI Taxonomy" id="104663"/>
    <lineage>
        <taxon>Bacteria</taxon>
        <taxon>Pseudomonadati</taxon>
        <taxon>Bacteroidota</taxon>
        <taxon>Chitinophagia</taxon>
        <taxon>Chitinophagales</taxon>
        <taxon>Chitinophagaceae</taxon>
        <taxon>Chitinophaga</taxon>
    </lineage>
</organism>
<dbReference type="Proteomes" id="UP000199045">
    <property type="component" value="Unassembled WGS sequence"/>
</dbReference>
<name>A0A1G7HWZ6_CHIFI</name>
<evidence type="ECO:0000259" key="6">
    <source>
        <dbReference type="Pfam" id="PF08281"/>
    </source>
</evidence>
<evidence type="ECO:0000256" key="3">
    <source>
        <dbReference type="ARBA" id="ARBA00023082"/>
    </source>
</evidence>
<evidence type="ECO:0000313" key="8">
    <source>
        <dbReference type="Proteomes" id="UP000199045"/>
    </source>
</evidence>
<dbReference type="InterPro" id="IPR013324">
    <property type="entry name" value="RNA_pol_sigma_r3/r4-like"/>
</dbReference>
<dbReference type="PANTHER" id="PTHR43133:SF46">
    <property type="entry name" value="RNA POLYMERASE SIGMA-70 FACTOR ECF SUBFAMILY"/>
    <property type="match status" value="1"/>
</dbReference>
<evidence type="ECO:0000256" key="2">
    <source>
        <dbReference type="ARBA" id="ARBA00023015"/>
    </source>
</evidence>
<dbReference type="InterPro" id="IPR014284">
    <property type="entry name" value="RNA_pol_sigma-70_dom"/>
</dbReference>
<dbReference type="SUPFAM" id="SSF88659">
    <property type="entry name" value="Sigma3 and sigma4 domains of RNA polymerase sigma factors"/>
    <property type="match status" value="1"/>
</dbReference>
<dbReference type="PANTHER" id="PTHR43133">
    <property type="entry name" value="RNA POLYMERASE ECF-TYPE SIGMA FACTO"/>
    <property type="match status" value="1"/>
</dbReference>
<keyword evidence="4" id="KW-0804">Transcription</keyword>
<dbReference type="Gene3D" id="1.10.1740.10">
    <property type="match status" value="1"/>
</dbReference>
<dbReference type="GO" id="GO:0006352">
    <property type="term" value="P:DNA-templated transcription initiation"/>
    <property type="evidence" value="ECO:0007669"/>
    <property type="project" value="InterPro"/>
</dbReference>
<dbReference type="EMBL" id="FNBN01000001">
    <property type="protein sequence ID" value="SDF04619.1"/>
    <property type="molecule type" value="Genomic_DNA"/>
</dbReference>
<dbReference type="InterPro" id="IPR039425">
    <property type="entry name" value="RNA_pol_sigma-70-like"/>
</dbReference>
<evidence type="ECO:0000256" key="1">
    <source>
        <dbReference type="ARBA" id="ARBA00010641"/>
    </source>
</evidence>
<evidence type="ECO:0000256" key="4">
    <source>
        <dbReference type="ARBA" id="ARBA00023163"/>
    </source>
</evidence>
<evidence type="ECO:0000259" key="5">
    <source>
        <dbReference type="Pfam" id="PF04542"/>
    </source>
</evidence>
<dbReference type="NCBIfam" id="TIGR02937">
    <property type="entry name" value="sigma70-ECF"/>
    <property type="match status" value="1"/>
</dbReference>
<accession>A0A1G7HWZ6</accession>
<dbReference type="InterPro" id="IPR036388">
    <property type="entry name" value="WH-like_DNA-bd_sf"/>
</dbReference>
<dbReference type="InterPro" id="IPR013325">
    <property type="entry name" value="RNA_pol_sigma_r2"/>
</dbReference>
<feature type="domain" description="RNA polymerase sigma-70 region 2" evidence="5">
    <location>
        <begin position="27"/>
        <end position="93"/>
    </location>
</feature>
<dbReference type="Pfam" id="PF08281">
    <property type="entry name" value="Sigma70_r4_2"/>
    <property type="match status" value="1"/>
</dbReference>
<dbReference type="SUPFAM" id="SSF88946">
    <property type="entry name" value="Sigma2 domain of RNA polymerase sigma factors"/>
    <property type="match status" value="1"/>
</dbReference>
<dbReference type="Gene3D" id="1.10.10.10">
    <property type="entry name" value="Winged helix-like DNA-binding domain superfamily/Winged helix DNA-binding domain"/>
    <property type="match status" value="1"/>
</dbReference>
<gene>
    <name evidence="7" type="ORF">SAMN04488121_101623</name>
</gene>
<dbReference type="STRING" id="104663.SAMN04488121_101623"/>
<keyword evidence="3" id="KW-0731">Sigma factor</keyword>
<dbReference type="AlphaFoldDB" id="A0A1G7HWZ6"/>
<keyword evidence="2" id="KW-0805">Transcription regulation</keyword>
<dbReference type="RefSeq" id="WP_089828758.1">
    <property type="nucleotide sequence ID" value="NZ_FNBN01000001.1"/>
</dbReference>
<dbReference type="GO" id="GO:0003677">
    <property type="term" value="F:DNA binding"/>
    <property type="evidence" value="ECO:0007669"/>
    <property type="project" value="InterPro"/>
</dbReference>
<proteinExistence type="inferred from homology"/>